<comment type="similarity">
    <text evidence="1">Belongs to the adrenodoxin/putidaredoxin family.</text>
</comment>
<keyword evidence="4" id="KW-0408">Iron</keyword>
<name>A0ABU2BXZ5_9ACTN</name>
<keyword evidence="2" id="KW-0001">2Fe-2S</keyword>
<evidence type="ECO:0000256" key="5">
    <source>
        <dbReference type="ARBA" id="ARBA00023014"/>
    </source>
</evidence>
<dbReference type="SUPFAM" id="SSF54292">
    <property type="entry name" value="2Fe-2S ferredoxin-like"/>
    <property type="match status" value="1"/>
</dbReference>
<dbReference type="InterPro" id="IPR001041">
    <property type="entry name" value="2Fe-2S_ferredoxin-type"/>
</dbReference>
<keyword evidence="3" id="KW-0479">Metal-binding</keyword>
<protein>
    <submittedName>
        <fullName evidence="8">2Fe-2S ferredoxin</fullName>
    </submittedName>
</protein>
<comment type="caution">
    <text evidence="8">The sequence shown here is derived from an EMBL/GenBank/DDBJ whole genome shotgun (WGS) entry which is preliminary data.</text>
</comment>
<organism evidence="8 9">
    <name type="scientific">Nocardioides marmoribigeumensis</name>
    <dbReference type="NCBI Taxonomy" id="433649"/>
    <lineage>
        <taxon>Bacteria</taxon>
        <taxon>Bacillati</taxon>
        <taxon>Actinomycetota</taxon>
        <taxon>Actinomycetes</taxon>
        <taxon>Propionibacteriales</taxon>
        <taxon>Nocardioidaceae</taxon>
        <taxon>Nocardioides</taxon>
    </lineage>
</organism>
<dbReference type="InterPro" id="IPR001055">
    <property type="entry name" value="Adrenodoxin-like"/>
</dbReference>
<evidence type="ECO:0000313" key="9">
    <source>
        <dbReference type="Proteomes" id="UP001183648"/>
    </source>
</evidence>
<evidence type="ECO:0000256" key="4">
    <source>
        <dbReference type="ARBA" id="ARBA00023004"/>
    </source>
</evidence>
<dbReference type="PROSITE" id="PS51085">
    <property type="entry name" value="2FE2S_FER_2"/>
    <property type="match status" value="1"/>
</dbReference>
<dbReference type="PANTHER" id="PTHR23426">
    <property type="entry name" value="FERREDOXIN/ADRENODOXIN"/>
    <property type="match status" value="1"/>
</dbReference>
<accession>A0ABU2BXZ5</accession>
<reference evidence="8 9" key="1">
    <citation type="submission" date="2023-07" db="EMBL/GenBank/DDBJ databases">
        <title>Sequencing the genomes of 1000 actinobacteria strains.</title>
        <authorList>
            <person name="Klenk H.-P."/>
        </authorList>
    </citation>
    <scope>NUCLEOTIDE SEQUENCE [LARGE SCALE GENOMIC DNA]</scope>
    <source>
        <strain evidence="8 9">DSM 19426</strain>
    </source>
</reference>
<evidence type="ECO:0000313" key="8">
    <source>
        <dbReference type="EMBL" id="MDR7363273.1"/>
    </source>
</evidence>
<keyword evidence="5" id="KW-0411">Iron-sulfur</keyword>
<gene>
    <name evidence="8" type="ORF">J2S63_002826</name>
</gene>
<evidence type="ECO:0000256" key="1">
    <source>
        <dbReference type="ARBA" id="ARBA00010914"/>
    </source>
</evidence>
<dbReference type="EMBL" id="JAVDYG010000001">
    <property type="protein sequence ID" value="MDR7363273.1"/>
    <property type="molecule type" value="Genomic_DNA"/>
</dbReference>
<dbReference type="InterPro" id="IPR036010">
    <property type="entry name" value="2Fe-2S_ferredoxin-like_sf"/>
</dbReference>
<dbReference type="Pfam" id="PF00111">
    <property type="entry name" value="Fer2"/>
    <property type="match status" value="1"/>
</dbReference>
<feature type="domain" description="2Fe-2S ferredoxin-type" evidence="7">
    <location>
        <begin position="2"/>
        <end position="110"/>
    </location>
</feature>
<dbReference type="CDD" id="cd00207">
    <property type="entry name" value="fer2"/>
    <property type="match status" value="1"/>
</dbReference>
<dbReference type="Proteomes" id="UP001183648">
    <property type="component" value="Unassembled WGS sequence"/>
</dbReference>
<dbReference type="Gene3D" id="3.10.20.30">
    <property type="match status" value="1"/>
</dbReference>
<dbReference type="InterPro" id="IPR012675">
    <property type="entry name" value="Beta-grasp_dom_sf"/>
</dbReference>
<comment type="cofactor">
    <cofactor evidence="6">
        <name>[2Fe-2S] cluster</name>
        <dbReference type="ChEBI" id="CHEBI:190135"/>
    </cofactor>
</comment>
<evidence type="ECO:0000259" key="7">
    <source>
        <dbReference type="PROSITE" id="PS51085"/>
    </source>
</evidence>
<dbReference type="RefSeq" id="WP_310303497.1">
    <property type="nucleotide sequence ID" value="NZ_BAAAPS010000003.1"/>
</dbReference>
<evidence type="ECO:0000256" key="6">
    <source>
        <dbReference type="ARBA" id="ARBA00034078"/>
    </source>
</evidence>
<proteinExistence type="inferred from homology"/>
<evidence type="ECO:0000256" key="3">
    <source>
        <dbReference type="ARBA" id="ARBA00022723"/>
    </source>
</evidence>
<evidence type="ECO:0000256" key="2">
    <source>
        <dbReference type="ARBA" id="ARBA00022714"/>
    </source>
</evidence>
<keyword evidence="9" id="KW-1185">Reference proteome</keyword>
<sequence length="111" mass="11813">MPTITYIDPDGVKHEIDAHVGATVMDTAVKNGVPGVVAECGGFLSCASCHVHVDDAWIDKVGRAEDSDDEVECELLDGAMAERTPGSRLSCQITVTDELDGLLVRVAPEQF</sequence>
<dbReference type="PANTHER" id="PTHR23426:SF65">
    <property type="entry name" value="FERREDOXIN-2, MITOCHONDRIAL"/>
    <property type="match status" value="1"/>
</dbReference>